<dbReference type="InterPro" id="IPR002734">
    <property type="entry name" value="RibDG_C"/>
</dbReference>
<dbReference type="Gene3D" id="3.40.430.10">
    <property type="entry name" value="Dihydrofolate Reductase, subunit A"/>
    <property type="match status" value="1"/>
</dbReference>
<dbReference type="EMBL" id="MFZM01000007">
    <property type="protein sequence ID" value="OGK24447.1"/>
    <property type="molecule type" value="Genomic_DNA"/>
</dbReference>
<dbReference type="Proteomes" id="UP000177159">
    <property type="component" value="Unassembled WGS sequence"/>
</dbReference>
<name>A0A1F7GZ95_9BACT</name>
<dbReference type="InterPro" id="IPR050765">
    <property type="entry name" value="Riboflavin_Biosynth_HTPR"/>
</dbReference>
<dbReference type="GO" id="GO:0009231">
    <property type="term" value="P:riboflavin biosynthetic process"/>
    <property type="evidence" value="ECO:0007669"/>
    <property type="project" value="InterPro"/>
</dbReference>
<protein>
    <recommendedName>
        <fullName evidence="1">Bacterial bifunctional deaminase-reductase C-terminal domain-containing protein</fullName>
    </recommendedName>
</protein>
<dbReference type="GO" id="GO:0008703">
    <property type="term" value="F:5-amino-6-(5-phosphoribosylamino)uracil reductase activity"/>
    <property type="evidence" value="ECO:0007669"/>
    <property type="project" value="InterPro"/>
</dbReference>
<dbReference type="InterPro" id="IPR024072">
    <property type="entry name" value="DHFR-like_dom_sf"/>
</dbReference>
<organism evidence="2 3">
    <name type="scientific">Candidatus Roizmanbacteria bacterium RIFCSPHIGHO2_02_FULL_37_24</name>
    <dbReference type="NCBI Taxonomy" id="1802037"/>
    <lineage>
        <taxon>Bacteria</taxon>
        <taxon>Candidatus Roizmaniibacteriota</taxon>
    </lineage>
</organism>
<comment type="caution">
    <text evidence="2">The sequence shown here is derived from an EMBL/GenBank/DDBJ whole genome shotgun (WGS) entry which is preliminary data.</text>
</comment>
<evidence type="ECO:0000313" key="2">
    <source>
        <dbReference type="EMBL" id="OGK24447.1"/>
    </source>
</evidence>
<dbReference type="PANTHER" id="PTHR38011:SF11">
    <property type="entry name" value="2,5-DIAMINO-6-RIBOSYLAMINO-4(3H)-PYRIMIDINONE 5'-PHOSPHATE REDUCTASE"/>
    <property type="match status" value="1"/>
</dbReference>
<evidence type="ECO:0000259" key="1">
    <source>
        <dbReference type="Pfam" id="PF01872"/>
    </source>
</evidence>
<sequence length="174" mass="20192">MKVILYMAMSVNGMITKDRDDTDWVSDIEWKNFSGMIRKNRNMIIGRRTYDIMMQNNEFKRSNLDEVETVVLTNNVKFKIHDMKHVRLAQTPEDALEILKSRGFQTIMICGGGGANTSFIKKGLVDELYIDIEPYLIGKGIPLFRPEVFNVKLMLVETKKISKNTLQLHYKIIE</sequence>
<accession>A0A1F7GZ95</accession>
<reference evidence="2 3" key="1">
    <citation type="journal article" date="2016" name="Nat. Commun.">
        <title>Thousands of microbial genomes shed light on interconnected biogeochemical processes in an aquifer system.</title>
        <authorList>
            <person name="Anantharaman K."/>
            <person name="Brown C.T."/>
            <person name="Hug L.A."/>
            <person name="Sharon I."/>
            <person name="Castelle C.J."/>
            <person name="Probst A.J."/>
            <person name="Thomas B.C."/>
            <person name="Singh A."/>
            <person name="Wilkins M.J."/>
            <person name="Karaoz U."/>
            <person name="Brodie E.L."/>
            <person name="Williams K.H."/>
            <person name="Hubbard S.S."/>
            <person name="Banfield J.F."/>
        </authorList>
    </citation>
    <scope>NUCLEOTIDE SEQUENCE [LARGE SCALE GENOMIC DNA]</scope>
</reference>
<dbReference type="AlphaFoldDB" id="A0A1F7GZ95"/>
<dbReference type="SUPFAM" id="SSF53597">
    <property type="entry name" value="Dihydrofolate reductase-like"/>
    <property type="match status" value="1"/>
</dbReference>
<feature type="domain" description="Bacterial bifunctional deaminase-reductase C-terminal" evidence="1">
    <location>
        <begin position="2"/>
        <end position="165"/>
    </location>
</feature>
<evidence type="ECO:0000313" key="3">
    <source>
        <dbReference type="Proteomes" id="UP000177159"/>
    </source>
</evidence>
<dbReference type="PANTHER" id="PTHR38011">
    <property type="entry name" value="DIHYDROFOLATE REDUCTASE FAMILY PROTEIN (AFU_ORTHOLOGUE AFUA_8G06820)"/>
    <property type="match status" value="1"/>
</dbReference>
<dbReference type="Pfam" id="PF01872">
    <property type="entry name" value="RibD_C"/>
    <property type="match status" value="1"/>
</dbReference>
<proteinExistence type="predicted"/>
<gene>
    <name evidence="2" type="ORF">A3C24_02085</name>
</gene>